<name>A0AAE0MIV9_9PEZI</name>
<evidence type="ECO:0000256" key="1">
    <source>
        <dbReference type="SAM" id="MobiDB-lite"/>
    </source>
</evidence>
<organism evidence="3 4">
    <name type="scientific">Cercophora scortea</name>
    <dbReference type="NCBI Taxonomy" id="314031"/>
    <lineage>
        <taxon>Eukaryota</taxon>
        <taxon>Fungi</taxon>
        <taxon>Dikarya</taxon>
        <taxon>Ascomycota</taxon>
        <taxon>Pezizomycotina</taxon>
        <taxon>Sordariomycetes</taxon>
        <taxon>Sordariomycetidae</taxon>
        <taxon>Sordariales</taxon>
        <taxon>Lasiosphaeriaceae</taxon>
        <taxon>Cercophora</taxon>
    </lineage>
</organism>
<sequence length="583" mass="64694">MPPKRIIVCCDGTWMDSLGKKGAEPPSNVTRISRVISRTCSDGTPQIINYFPGVGTASGLDQFTGGAFGMGLDRDIREVYNFICTNYVDGDSIILIGFSRGAFTARSTADMIASIGLLTPEGLDRFYTIFDDYENLGNATRDTDDFLIQDLPEYNNSHDLAKIAWEKDRTLKYKLGLKGLKYTRDTYQDGITEIKIRALAVWDTVGALGIPPAPVIGVRGSADQWRFTNTQISDKVENAFQALALDEPRYAFRPALWERAPDSQTNLKQVWFPGTHANVGGGWYDQQMATIALAWMCDQLSTLGVEFNLTRMTNMFTDTLRFSAAHPFPFAGQAKSIIPKFLKKPPSPLPWAVPPLFRAPPSGPPKRDTAECDGKDKHPAGTAAQLWQTTAPRPWALGIIRNPTSVIQTLAGKTVRRPGLFMRVDEDTNEDTAEPLLRTAERIHSSVRVRLACGGLGVDDKEVWPCEGLLKDSSKGGSGGPLWRLERGSGFAPEDERSVQSFVPRELGLQGGQYREEYLYPVGKDDNTWRWVYVKPVEGEGANRVPQAAALPEEPLVGYWERYLLAMLAGEVDVWRYALNTKE</sequence>
<evidence type="ECO:0000313" key="3">
    <source>
        <dbReference type="EMBL" id="KAK3334097.1"/>
    </source>
</evidence>
<evidence type="ECO:0000259" key="2">
    <source>
        <dbReference type="Pfam" id="PF09994"/>
    </source>
</evidence>
<gene>
    <name evidence="3" type="ORF">B0T19DRAFT_146127</name>
</gene>
<dbReference type="InterPro" id="IPR018712">
    <property type="entry name" value="Tle1-like_cat"/>
</dbReference>
<dbReference type="AlphaFoldDB" id="A0AAE0MIV9"/>
<dbReference type="Pfam" id="PF09994">
    <property type="entry name" value="T6SS_Tle1-like_cat"/>
    <property type="match status" value="1"/>
</dbReference>
<dbReference type="PANTHER" id="PTHR33840">
    <property type="match status" value="1"/>
</dbReference>
<reference evidence="3" key="1">
    <citation type="journal article" date="2023" name="Mol. Phylogenet. Evol.">
        <title>Genome-scale phylogeny and comparative genomics of the fungal order Sordariales.</title>
        <authorList>
            <person name="Hensen N."/>
            <person name="Bonometti L."/>
            <person name="Westerberg I."/>
            <person name="Brannstrom I.O."/>
            <person name="Guillou S."/>
            <person name="Cros-Aarteil S."/>
            <person name="Calhoun S."/>
            <person name="Haridas S."/>
            <person name="Kuo A."/>
            <person name="Mondo S."/>
            <person name="Pangilinan J."/>
            <person name="Riley R."/>
            <person name="LaButti K."/>
            <person name="Andreopoulos B."/>
            <person name="Lipzen A."/>
            <person name="Chen C."/>
            <person name="Yan M."/>
            <person name="Daum C."/>
            <person name="Ng V."/>
            <person name="Clum A."/>
            <person name="Steindorff A."/>
            <person name="Ohm R.A."/>
            <person name="Martin F."/>
            <person name="Silar P."/>
            <person name="Natvig D.O."/>
            <person name="Lalanne C."/>
            <person name="Gautier V."/>
            <person name="Ament-Velasquez S.L."/>
            <person name="Kruys A."/>
            <person name="Hutchinson M.I."/>
            <person name="Powell A.J."/>
            <person name="Barry K."/>
            <person name="Miller A.N."/>
            <person name="Grigoriev I.V."/>
            <person name="Debuchy R."/>
            <person name="Gladieux P."/>
            <person name="Hiltunen Thoren M."/>
            <person name="Johannesson H."/>
        </authorList>
    </citation>
    <scope>NUCLEOTIDE SEQUENCE</scope>
    <source>
        <strain evidence="3">SMH4131-1</strain>
    </source>
</reference>
<feature type="region of interest" description="Disordered" evidence="1">
    <location>
        <begin position="361"/>
        <end position="381"/>
    </location>
</feature>
<dbReference type="PANTHER" id="PTHR33840:SF1">
    <property type="entry name" value="TLE1 PHOSPHOLIPASE DOMAIN-CONTAINING PROTEIN"/>
    <property type="match status" value="1"/>
</dbReference>
<dbReference type="SUPFAM" id="SSF53474">
    <property type="entry name" value="alpha/beta-Hydrolases"/>
    <property type="match status" value="1"/>
</dbReference>
<dbReference type="EMBL" id="JAUEPO010000002">
    <property type="protein sequence ID" value="KAK3334097.1"/>
    <property type="molecule type" value="Genomic_DNA"/>
</dbReference>
<feature type="domain" description="T6SS Phospholipase effector Tle1-like catalytic" evidence="2">
    <location>
        <begin position="4"/>
        <end position="299"/>
    </location>
</feature>
<dbReference type="InterPro" id="IPR029058">
    <property type="entry name" value="AB_hydrolase_fold"/>
</dbReference>
<reference evidence="3" key="2">
    <citation type="submission" date="2023-06" db="EMBL/GenBank/DDBJ databases">
        <authorList>
            <consortium name="Lawrence Berkeley National Laboratory"/>
            <person name="Haridas S."/>
            <person name="Hensen N."/>
            <person name="Bonometti L."/>
            <person name="Westerberg I."/>
            <person name="Brannstrom I.O."/>
            <person name="Guillou S."/>
            <person name="Cros-Aarteil S."/>
            <person name="Calhoun S."/>
            <person name="Kuo A."/>
            <person name="Mondo S."/>
            <person name="Pangilinan J."/>
            <person name="Riley R."/>
            <person name="Labutti K."/>
            <person name="Andreopoulos B."/>
            <person name="Lipzen A."/>
            <person name="Chen C."/>
            <person name="Yanf M."/>
            <person name="Daum C."/>
            <person name="Ng V."/>
            <person name="Clum A."/>
            <person name="Steindorff A."/>
            <person name="Ohm R."/>
            <person name="Martin F."/>
            <person name="Silar P."/>
            <person name="Natvig D."/>
            <person name="Lalanne C."/>
            <person name="Gautier V."/>
            <person name="Ament-Velasquez S.L."/>
            <person name="Kruys A."/>
            <person name="Hutchinson M.I."/>
            <person name="Powell A.J."/>
            <person name="Barry K."/>
            <person name="Miller A.N."/>
            <person name="Grigoriev I.V."/>
            <person name="Debuchy R."/>
            <person name="Gladieux P."/>
            <person name="Thoren M.H."/>
            <person name="Johannesson H."/>
        </authorList>
    </citation>
    <scope>NUCLEOTIDE SEQUENCE</scope>
    <source>
        <strain evidence="3">SMH4131-1</strain>
    </source>
</reference>
<dbReference type="Proteomes" id="UP001286456">
    <property type="component" value="Unassembled WGS sequence"/>
</dbReference>
<proteinExistence type="predicted"/>
<feature type="compositionally biased region" description="Basic and acidic residues" evidence="1">
    <location>
        <begin position="365"/>
        <end position="379"/>
    </location>
</feature>
<keyword evidence="4" id="KW-1185">Reference proteome</keyword>
<protein>
    <recommendedName>
        <fullName evidence="2">T6SS Phospholipase effector Tle1-like catalytic domain-containing protein</fullName>
    </recommendedName>
</protein>
<accession>A0AAE0MIV9</accession>
<evidence type="ECO:0000313" key="4">
    <source>
        <dbReference type="Proteomes" id="UP001286456"/>
    </source>
</evidence>
<comment type="caution">
    <text evidence="3">The sequence shown here is derived from an EMBL/GenBank/DDBJ whole genome shotgun (WGS) entry which is preliminary data.</text>
</comment>